<comment type="catalytic activity">
    <reaction evidence="13">
        <text>a 1,2-diacyl-sn-glycerol + H2O = a 2-acylglycerol + a fatty acid + H(+)</text>
        <dbReference type="Rhea" id="RHEA:33275"/>
        <dbReference type="ChEBI" id="CHEBI:15377"/>
        <dbReference type="ChEBI" id="CHEBI:15378"/>
        <dbReference type="ChEBI" id="CHEBI:17389"/>
        <dbReference type="ChEBI" id="CHEBI:17815"/>
        <dbReference type="ChEBI" id="CHEBI:28868"/>
        <dbReference type="EC" id="3.1.1.116"/>
    </reaction>
    <physiologicalReaction direction="left-to-right" evidence="13">
        <dbReference type="Rhea" id="RHEA:33276"/>
    </physiologicalReaction>
</comment>
<reference evidence="17 18" key="1">
    <citation type="submission" date="2019-07" db="EMBL/GenBank/DDBJ databases">
        <title>Genomes of Cafeteria roenbergensis.</title>
        <authorList>
            <person name="Fischer M.G."/>
            <person name="Hackl T."/>
            <person name="Roman M."/>
        </authorList>
    </citation>
    <scope>NUCLEOTIDE SEQUENCE [LARGE SCALE GENOMIC DNA]</scope>
    <source>
        <strain evidence="17 18">Cflag</strain>
    </source>
</reference>
<keyword evidence="6" id="KW-0479">Metal-binding</keyword>
<keyword evidence="5" id="KW-0812">Transmembrane</keyword>
<keyword evidence="12" id="KW-0472">Membrane</keyword>
<dbReference type="InterPro" id="IPR052214">
    <property type="entry name" value="DAG_Lipase-Related"/>
</dbReference>
<dbReference type="GO" id="GO:0016042">
    <property type="term" value="P:lipid catabolic process"/>
    <property type="evidence" value="ECO:0007669"/>
    <property type="project" value="UniProtKB-KW"/>
</dbReference>
<dbReference type="PANTHER" id="PTHR45792">
    <property type="entry name" value="DIACYLGLYCEROL LIPASE HOMOLOG-RELATED"/>
    <property type="match status" value="1"/>
</dbReference>
<name>A0A5A8CY32_CAFRO</name>
<evidence type="ECO:0000256" key="3">
    <source>
        <dbReference type="ARBA" id="ARBA00022475"/>
    </source>
</evidence>
<keyword evidence="11" id="KW-0443">Lipid metabolism</keyword>
<evidence type="ECO:0000256" key="8">
    <source>
        <dbReference type="ARBA" id="ARBA00022837"/>
    </source>
</evidence>
<evidence type="ECO:0000256" key="13">
    <source>
        <dbReference type="ARBA" id="ARBA00024531"/>
    </source>
</evidence>
<dbReference type="GO" id="GO:0005886">
    <property type="term" value="C:plasma membrane"/>
    <property type="evidence" value="ECO:0007669"/>
    <property type="project" value="UniProtKB-SubCell"/>
</dbReference>
<evidence type="ECO:0000256" key="9">
    <source>
        <dbReference type="ARBA" id="ARBA00022963"/>
    </source>
</evidence>
<feature type="region of interest" description="Disordered" evidence="15">
    <location>
        <begin position="379"/>
        <end position="401"/>
    </location>
</feature>
<dbReference type="EC" id="3.1.1.116" evidence="14"/>
<evidence type="ECO:0000256" key="5">
    <source>
        <dbReference type="ARBA" id="ARBA00022692"/>
    </source>
</evidence>
<accession>A0A5A8CY32</accession>
<comment type="subcellular location">
    <subcellularLocation>
        <location evidence="2">Cell membrane</location>
        <topology evidence="2">Multi-pass membrane protein</topology>
    </subcellularLocation>
</comment>
<dbReference type="CDD" id="cd00741">
    <property type="entry name" value="Lipase"/>
    <property type="match status" value="1"/>
</dbReference>
<dbReference type="Gene3D" id="3.40.50.1820">
    <property type="entry name" value="alpha/beta hydrolase"/>
    <property type="match status" value="2"/>
</dbReference>
<keyword evidence="9" id="KW-0442">Lipid degradation</keyword>
<dbReference type="AlphaFoldDB" id="A0A5A8CY32"/>
<evidence type="ECO:0000256" key="1">
    <source>
        <dbReference type="ARBA" id="ARBA00001913"/>
    </source>
</evidence>
<evidence type="ECO:0000259" key="16">
    <source>
        <dbReference type="Pfam" id="PF01764"/>
    </source>
</evidence>
<evidence type="ECO:0000256" key="10">
    <source>
        <dbReference type="ARBA" id="ARBA00022989"/>
    </source>
</evidence>
<feature type="region of interest" description="Disordered" evidence="15">
    <location>
        <begin position="192"/>
        <end position="227"/>
    </location>
</feature>
<keyword evidence="8" id="KW-0106">Calcium</keyword>
<sequence length="768" mass="78803">MPALEVLGRRLLVSTDDFAWAASSSAALRAVVIGMLGVVLAHTPACAGEIFGAAVAVCAVNGLGMVVDCFLAWRSAQGTIPELDKRRGVAPCAVARFGTFGADLLANISLVVTLGVADSSRCTVGTEADAHLLVQVVAYMSVVVSLLQLCQVLPVACSAHRIRRRRSTARPGRRAREASSACACCARLCSSRGEGRGDHDDDDDADADDLDASAGLGGEGEEGTGSAATWAGRDIASLSYRGSLHRRPFFVALDSTRRAVVVSVRGTMSLADCLVDADASPVDIEPWVRRWQLLPGAGRAGARGGEALLAHRAMWAGALAIVGRMRKLGLLEACGAEDTRVEAALPGAAARPVAVVASGRVGAPLEVFNDVRAPDPTRAEMRGRFSVSGPDGEAKRSAAAPCPAVAAPGAAAPGASAADPTEPDSMPAAHDAVAVDVGGARGGASEPARAAVPAAVPPAAASAPAAPAPAASPAGAGAWRLVVTGHSLGAGVATLLGVLLSGRYRKLEVHAFAPPGGLVSPALARATAGMVTSYVVGKDMVPRLALSSVRRTQAAMLAELRVARVSKPRLLAATGACGAVTCLARAAGCKLGIEAAPEAQGKEPPSLPGGARSDHHESVPLAAGPQPSLSSTSSDIRRRMRSATDPLAPRAISKAVSSTAGFREAVDAAMLEDDGDSVVLRADDLVAAAAASVPTMRMGGRVLHMEKVPRSRCTIGYPCFIGSGNNHYTIREAHRDEFRELEVSTFMVRDHMPDKMLRVLGRIAQLAD</sequence>
<feature type="domain" description="Fungal lipase-type" evidence="16">
    <location>
        <begin position="480"/>
        <end position="545"/>
    </location>
</feature>
<evidence type="ECO:0000256" key="11">
    <source>
        <dbReference type="ARBA" id="ARBA00023098"/>
    </source>
</evidence>
<feature type="compositionally biased region" description="Acidic residues" evidence="15">
    <location>
        <begin position="200"/>
        <end position="211"/>
    </location>
</feature>
<dbReference type="Pfam" id="PF01764">
    <property type="entry name" value="Lipase_3"/>
    <property type="match status" value="1"/>
</dbReference>
<evidence type="ECO:0000256" key="12">
    <source>
        <dbReference type="ARBA" id="ARBA00023136"/>
    </source>
</evidence>
<dbReference type="InterPro" id="IPR029058">
    <property type="entry name" value="AB_hydrolase_fold"/>
</dbReference>
<proteinExistence type="predicted"/>
<organism evidence="17 18">
    <name type="scientific">Cafeteria roenbergensis</name>
    <name type="common">Marine flagellate</name>
    <dbReference type="NCBI Taxonomy" id="33653"/>
    <lineage>
        <taxon>Eukaryota</taxon>
        <taxon>Sar</taxon>
        <taxon>Stramenopiles</taxon>
        <taxon>Bigyra</taxon>
        <taxon>Opalozoa</taxon>
        <taxon>Bicosoecida</taxon>
        <taxon>Cafeteriaceae</taxon>
        <taxon>Cafeteria</taxon>
    </lineage>
</organism>
<feature type="region of interest" description="Disordered" evidence="15">
    <location>
        <begin position="598"/>
        <end position="650"/>
    </location>
</feature>
<keyword evidence="10" id="KW-1133">Transmembrane helix</keyword>
<evidence type="ECO:0000256" key="7">
    <source>
        <dbReference type="ARBA" id="ARBA00022801"/>
    </source>
</evidence>
<keyword evidence="7" id="KW-0378">Hydrolase</keyword>
<comment type="cofactor">
    <cofactor evidence="1">
        <name>Ca(2+)</name>
        <dbReference type="ChEBI" id="CHEBI:29108"/>
    </cofactor>
</comment>
<evidence type="ECO:0000313" key="18">
    <source>
        <dbReference type="Proteomes" id="UP000325113"/>
    </source>
</evidence>
<evidence type="ECO:0000256" key="14">
    <source>
        <dbReference type="ARBA" id="ARBA00026104"/>
    </source>
</evidence>
<dbReference type="InterPro" id="IPR002921">
    <property type="entry name" value="Fungal_lipase-type"/>
</dbReference>
<comment type="caution">
    <text evidence="17">The sequence shown here is derived from an EMBL/GenBank/DDBJ whole genome shotgun (WGS) entry which is preliminary data.</text>
</comment>
<evidence type="ECO:0000256" key="2">
    <source>
        <dbReference type="ARBA" id="ARBA00004651"/>
    </source>
</evidence>
<dbReference type="Proteomes" id="UP000325113">
    <property type="component" value="Unassembled WGS sequence"/>
</dbReference>
<gene>
    <name evidence="17" type="ORF">FNF31_05772</name>
</gene>
<evidence type="ECO:0000256" key="15">
    <source>
        <dbReference type="SAM" id="MobiDB-lite"/>
    </source>
</evidence>
<keyword evidence="4" id="KW-0597">Phosphoprotein</keyword>
<keyword evidence="3" id="KW-1003">Cell membrane</keyword>
<evidence type="ECO:0000256" key="4">
    <source>
        <dbReference type="ARBA" id="ARBA00022553"/>
    </source>
</evidence>
<protein>
    <recommendedName>
        <fullName evidence="14">sn-1-specific diacylglycerol lipase</fullName>
        <ecNumber evidence="14">3.1.1.116</ecNumber>
    </recommendedName>
</protein>
<dbReference type="EMBL" id="VLTM01000078">
    <property type="protein sequence ID" value="KAA0157347.1"/>
    <property type="molecule type" value="Genomic_DNA"/>
</dbReference>
<evidence type="ECO:0000313" key="17">
    <source>
        <dbReference type="EMBL" id="KAA0157347.1"/>
    </source>
</evidence>
<evidence type="ECO:0000256" key="6">
    <source>
        <dbReference type="ARBA" id="ARBA00022723"/>
    </source>
</evidence>
<dbReference type="PANTHER" id="PTHR45792:SF8">
    <property type="entry name" value="DIACYLGLYCEROL LIPASE-ALPHA"/>
    <property type="match status" value="1"/>
</dbReference>
<dbReference type="GO" id="GO:0046872">
    <property type="term" value="F:metal ion binding"/>
    <property type="evidence" value="ECO:0007669"/>
    <property type="project" value="UniProtKB-KW"/>
</dbReference>
<dbReference type="GO" id="GO:0016298">
    <property type="term" value="F:lipase activity"/>
    <property type="evidence" value="ECO:0007669"/>
    <property type="project" value="TreeGrafter"/>
</dbReference>
<dbReference type="SUPFAM" id="SSF53474">
    <property type="entry name" value="alpha/beta-Hydrolases"/>
    <property type="match status" value="1"/>
</dbReference>